<accession>A0A3B0VEJ2</accession>
<proteinExistence type="predicted"/>
<name>A0A3B0VEJ2_9ZZZZ</name>
<keyword evidence="2" id="KW-0812">Transmembrane</keyword>
<keyword evidence="2" id="KW-1133">Transmembrane helix</keyword>
<feature type="region of interest" description="Disordered" evidence="1">
    <location>
        <begin position="1"/>
        <end position="27"/>
    </location>
</feature>
<feature type="transmembrane region" description="Helical" evidence="2">
    <location>
        <begin position="47"/>
        <end position="65"/>
    </location>
</feature>
<dbReference type="AlphaFoldDB" id="A0A3B0VEJ2"/>
<evidence type="ECO:0000313" key="3">
    <source>
        <dbReference type="EMBL" id="VAW42038.1"/>
    </source>
</evidence>
<feature type="compositionally biased region" description="Basic and acidic residues" evidence="1">
    <location>
        <begin position="15"/>
        <end position="27"/>
    </location>
</feature>
<sequence length="66" mass="7659">MAKDRASRRARVRQKTADTHPQSDKKRDNNALFAREYAYVLKDLKRVFALAAVMFVLLIILNIVLQ</sequence>
<keyword evidence="2" id="KW-0472">Membrane</keyword>
<protein>
    <submittedName>
        <fullName evidence="3">Uncharacterized protein</fullName>
    </submittedName>
</protein>
<organism evidence="3">
    <name type="scientific">hydrothermal vent metagenome</name>
    <dbReference type="NCBI Taxonomy" id="652676"/>
    <lineage>
        <taxon>unclassified sequences</taxon>
        <taxon>metagenomes</taxon>
        <taxon>ecological metagenomes</taxon>
    </lineage>
</organism>
<gene>
    <name evidence="3" type="ORF">MNBD_CHLOROFLEXI01-1356</name>
</gene>
<evidence type="ECO:0000256" key="2">
    <source>
        <dbReference type="SAM" id="Phobius"/>
    </source>
</evidence>
<reference evidence="3" key="1">
    <citation type="submission" date="2018-06" db="EMBL/GenBank/DDBJ databases">
        <authorList>
            <person name="Zhirakovskaya E."/>
        </authorList>
    </citation>
    <scope>NUCLEOTIDE SEQUENCE</scope>
</reference>
<evidence type="ECO:0000256" key="1">
    <source>
        <dbReference type="SAM" id="MobiDB-lite"/>
    </source>
</evidence>
<dbReference type="EMBL" id="UOEU01000881">
    <property type="protein sequence ID" value="VAW42038.1"/>
    <property type="molecule type" value="Genomic_DNA"/>
</dbReference>